<dbReference type="GO" id="GO:0005829">
    <property type="term" value="C:cytosol"/>
    <property type="evidence" value="ECO:0007669"/>
    <property type="project" value="TreeGrafter"/>
</dbReference>
<dbReference type="GO" id="GO:0003825">
    <property type="term" value="F:alpha,alpha-trehalose-phosphate synthase (UDP-forming) activity"/>
    <property type="evidence" value="ECO:0007669"/>
    <property type="project" value="TreeGrafter"/>
</dbReference>
<protein>
    <recommendedName>
        <fullName evidence="5">Glycosyltransferase</fullName>
    </recommendedName>
</protein>
<dbReference type="Pfam" id="PF00982">
    <property type="entry name" value="Glyco_transf_20"/>
    <property type="match status" value="1"/>
</dbReference>
<dbReference type="Gene3D" id="3.40.50.2000">
    <property type="entry name" value="Glycogen Phosphorylase B"/>
    <property type="match status" value="2"/>
</dbReference>
<dbReference type="Pfam" id="PF02358">
    <property type="entry name" value="Trehalose_PPase"/>
    <property type="match status" value="1"/>
</dbReference>
<evidence type="ECO:0008006" key="5">
    <source>
        <dbReference type="Google" id="ProtNLM"/>
    </source>
</evidence>
<comment type="similarity">
    <text evidence="2">In the C-terminal section; belongs to the trehalose phosphatase family.</text>
</comment>
<dbReference type="CDD" id="cd03788">
    <property type="entry name" value="GT20_TPS"/>
    <property type="match status" value="1"/>
</dbReference>
<dbReference type="OMA" id="IFDYDGA"/>
<dbReference type="InterPro" id="IPR001830">
    <property type="entry name" value="Glyco_trans_20"/>
</dbReference>
<dbReference type="SUPFAM" id="SSF56784">
    <property type="entry name" value="HAD-like"/>
    <property type="match status" value="1"/>
</dbReference>
<dbReference type="GO" id="GO:0005992">
    <property type="term" value="P:trehalose biosynthetic process"/>
    <property type="evidence" value="ECO:0007669"/>
    <property type="project" value="InterPro"/>
</dbReference>
<dbReference type="FunFam" id="3.40.50.1000:FF:000052">
    <property type="entry name" value="Alpha,alpha-trehalose-phosphate synthase [UDP-forming] 6"/>
    <property type="match status" value="1"/>
</dbReference>
<dbReference type="Proteomes" id="UP000007797">
    <property type="component" value="Unassembled WGS sequence"/>
</dbReference>
<proteinExistence type="inferred from homology"/>
<keyword evidence="4" id="KW-1185">Reference proteome</keyword>
<comment type="similarity">
    <text evidence="1">In the N-terminal section; belongs to the glycosyltransferase 20 family.</text>
</comment>
<dbReference type="GeneID" id="14875229"/>
<dbReference type="NCBIfam" id="TIGR01484">
    <property type="entry name" value="HAD-SF-IIB"/>
    <property type="match status" value="1"/>
</dbReference>
<dbReference type="Gene3D" id="3.40.50.1000">
    <property type="entry name" value="HAD superfamily/HAD-like"/>
    <property type="match status" value="1"/>
</dbReference>
<name>F4PLU8_CACFS</name>
<evidence type="ECO:0000313" key="3">
    <source>
        <dbReference type="EMBL" id="EGG23502.1"/>
    </source>
</evidence>
<dbReference type="InterPro" id="IPR023214">
    <property type="entry name" value="HAD_sf"/>
</dbReference>
<dbReference type="InterPro" id="IPR003337">
    <property type="entry name" value="Trehalose_PPase"/>
</dbReference>
<dbReference type="Gene3D" id="3.30.70.1020">
    <property type="entry name" value="Trehalose-6-phosphate phosphatase related protein, domain 2"/>
    <property type="match status" value="1"/>
</dbReference>
<accession>F4PLU8</accession>
<dbReference type="RefSeq" id="XP_004361353.1">
    <property type="nucleotide sequence ID" value="XM_004361296.1"/>
</dbReference>
<reference evidence="4" key="1">
    <citation type="journal article" date="2011" name="Genome Res.">
        <title>Phylogeny-wide analysis of social amoeba genomes highlights ancient origins for complex intercellular communication.</title>
        <authorList>
            <person name="Heidel A.J."/>
            <person name="Lawal H.M."/>
            <person name="Felder M."/>
            <person name="Schilde C."/>
            <person name="Helps N.R."/>
            <person name="Tunggal B."/>
            <person name="Rivero F."/>
            <person name="John U."/>
            <person name="Schleicher M."/>
            <person name="Eichinger L."/>
            <person name="Platzer M."/>
            <person name="Noegel A.A."/>
            <person name="Schaap P."/>
            <person name="Gloeckner G."/>
        </authorList>
    </citation>
    <scope>NUCLEOTIDE SEQUENCE [LARGE SCALE GENOMIC DNA]</scope>
    <source>
        <strain evidence="4">SH3</strain>
    </source>
</reference>
<dbReference type="EMBL" id="GL883008">
    <property type="protein sequence ID" value="EGG23502.1"/>
    <property type="molecule type" value="Genomic_DNA"/>
</dbReference>
<dbReference type="KEGG" id="dfa:DFA_05635"/>
<sequence>MDALLPKKIGGRLIVVHSTLPLSLKKQKLGMWTFHDRNLSALVSSITSLKEKKIIDGHLWVGCPTTMEGSLMVGETIQDREALNILLKENSCVSVDKVSPQLYDEACVQFSKNFLKPLFHYDISNSTFHNPHWKAYKEFNRIFARKIAHIYRPGDTIWVHGKELFLLPMYLRTLIPNSLVGFYLHCPFPAVEVYRCLSRRKKILQGLLGADLVAFQSYTYLRYFVQSCTRILGAPAGYDGVRYRNEKIGKDHLSHVAVYPEGIDPTEAQKILLFPDVQQRISELKETFKGKKILFAKDQAEAIEATKMKLLAFERFLRANPEWIGNVVFLLVCEPTKGDGKVMSIINETVARINGEFSRVGFIPIEYMSRHMDYEDICAFYYISDVFVSTPLREGMNLDTHDFVSCRSDNPGVLILSEFDGASRCFGGAISVNPWSLSQVSKSIHDALTLSSEEITIKHEYNLNYVLTNTSLFWGNAFIHDLFSSSNQFLFNNDPRLLDVQVLDQSYRLASKRLLVFDYEGTFSAISTKSEKLRSRFSLILKRLASDPKNTIYMVTSRDSVTMETILQDIPEIGLASEHGNFLKSSTGIPAPGQSGLDVSAEWKCLSEGADLSWIPIVQPILEFFAERTPGSVLDVRQVTLSWNYQQCTNDHSDNQAQELLSQLMDMSCKIPIDIIHSNKIIEIKPSGFGNGQAMQMIMQENSDLDFILCVGDERTDSKMFEQLDRENSSHFPITIGKSDSAAKYYVNSQSQAIRVMDHISSPLNNNNVSPIPMAPVQINIVSPTNSNTPTTTATVLIQNPIGH</sequence>
<dbReference type="NCBIfam" id="TIGR00685">
    <property type="entry name" value="T6PP"/>
    <property type="match status" value="1"/>
</dbReference>
<dbReference type="GO" id="GO:0004805">
    <property type="term" value="F:trehalose-phosphatase activity"/>
    <property type="evidence" value="ECO:0007669"/>
    <property type="project" value="TreeGrafter"/>
</dbReference>
<dbReference type="InterPro" id="IPR006379">
    <property type="entry name" value="HAD-SF_hydro_IIB"/>
</dbReference>
<dbReference type="InterPro" id="IPR036412">
    <property type="entry name" value="HAD-like_sf"/>
</dbReference>
<dbReference type="AlphaFoldDB" id="F4PLU8"/>
<dbReference type="STRING" id="1054147.F4PLU8"/>
<dbReference type="OrthoDB" id="755951at2759"/>
<evidence type="ECO:0000256" key="2">
    <source>
        <dbReference type="ARBA" id="ARBA00006330"/>
    </source>
</evidence>
<evidence type="ECO:0000313" key="4">
    <source>
        <dbReference type="Proteomes" id="UP000007797"/>
    </source>
</evidence>
<dbReference type="PANTHER" id="PTHR10788">
    <property type="entry name" value="TREHALOSE-6-PHOSPHATE SYNTHASE"/>
    <property type="match status" value="1"/>
</dbReference>
<evidence type="ECO:0000256" key="1">
    <source>
        <dbReference type="ARBA" id="ARBA00005409"/>
    </source>
</evidence>
<organism evidence="3 4">
    <name type="scientific">Cavenderia fasciculata</name>
    <name type="common">Slime mold</name>
    <name type="synonym">Dictyostelium fasciculatum</name>
    <dbReference type="NCBI Taxonomy" id="261658"/>
    <lineage>
        <taxon>Eukaryota</taxon>
        <taxon>Amoebozoa</taxon>
        <taxon>Evosea</taxon>
        <taxon>Eumycetozoa</taxon>
        <taxon>Dictyostelia</taxon>
        <taxon>Acytosteliales</taxon>
        <taxon>Cavenderiaceae</taxon>
        <taxon>Cavenderia</taxon>
    </lineage>
</organism>
<dbReference type="SUPFAM" id="SSF53756">
    <property type="entry name" value="UDP-Glycosyltransferase/glycogen phosphorylase"/>
    <property type="match status" value="1"/>
</dbReference>
<gene>
    <name evidence="3" type="ORF">DFA_05635</name>
</gene>
<dbReference type="PANTHER" id="PTHR10788:SF20">
    <property type="match status" value="1"/>
</dbReference>